<dbReference type="Gene3D" id="3.40.50.300">
    <property type="entry name" value="P-loop containing nucleotide triphosphate hydrolases"/>
    <property type="match status" value="1"/>
</dbReference>
<dbReference type="EMBL" id="LAZR01059804">
    <property type="protein sequence ID" value="KKK67022.1"/>
    <property type="molecule type" value="Genomic_DNA"/>
</dbReference>
<dbReference type="InterPro" id="IPR027417">
    <property type="entry name" value="P-loop_NTPase"/>
</dbReference>
<accession>A0A0F8XCX8</accession>
<protein>
    <recommendedName>
        <fullName evidence="2">Rad50/SbcC-type AAA domain-containing protein</fullName>
    </recommendedName>
</protein>
<dbReference type="SUPFAM" id="SSF52540">
    <property type="entry name" value="P-loop containing nucleoside triphosphate hydrolases"/>
    <property type="match status" value="1"/>
</dbReference>
<name>A0A0F8XCX8_9ZZZZ</name>
<feature type="non-terminal residue" evidence="1">
    <location>
        <position position="1"/>
    </location>
</feature>
<evidence type="ECO:0008006" key="2">
    <source>
        <dbReference type="Google" id="ProtNLM"/>
    </source>
</evidence>
<comment type="caution">
    <text evidence="1">The sequence shown here is derived from an EMBL/GenBank/DDBJ whole genome shotgun (WGS) entry which is preliminary data.</text>
</comment>
<organism evidence="1">
    <name type="scientific">marine sediment metagenome</name>
    <dbReference type="NCBI Taxonomy" id="412755"/>
    <lineage>
        <taxon>unclassified sequences</taxon>
        <taxon>metagenomes</taxon>
        <taxon>ecological metagenomes</taxon>
    </lineage>
</organism>
<evidence type="ECO:0000313" key="1">
    <source>
        <dbReference type="EMBL" id="KKK67022.1"/>
    </source>
</evidence>
<proteinExistence type="predicted"/>
<sequence>KNYLRHRNLTLEFSERVNVIAGISDGGKSSILEAMKWPLKNTQGFGFRYDPVIAGDKGPAPKKEEMTSTILNFDDGTLMRQRNERGVNQYILNDDLKNPLEDLRKIPDEVTRLANIDEYNFQEQHDTYFLLQDTPGEVARKLNRVSGLTLIDSSTKKIEAMESAVSGEIKQSKKVIEEKEERIQGLDFLDRAEPLIGAIEKSITQREEFRKRRDTITSIVETLEDLTRKKEEVEDWLEVEKPYEELQALVDQREKEAERRKALSDLVSQIERTESEKKGVDEFLLIETPYNEICSLLHEKQDLREKRTRLVDLVKNIEETTGDLSLYTAHLEKLKKTYLEALQKAGVCPTCGTRWDKMDKKTLRRHLG</sequence>
<reference evidence="1" key="1">
    <citation type="journal article" date="2015" name="Nature">
        <title>Complex archaea that bridge the gap between prokaryotes and eukaryotes.</title>
        <authorList>
            <person name="Spang A."/>
            <person name="Saw J.H."/>
            <person name="Jorgensen S.L."/>
            <person name="Zaremba-Niedzwiedzka K."/>
            <person name="Martijn J."/>
            <person name="Lind A.E."/>
            <person name="van Eijk R."/>
            <person name="Schleper C."/>
            <person name="Guy L."/>
            <person name="Ettema T.J."/>
        </authorList>
    </citation>
    <scope>NUCLEOTIDE SEQUENCE</scope>
</reference>
<dbReference type="AlphaFoldDB" id="A0A0F8XCX8"/>
<gene>
    <name evidence="1" type="ORF">LCGC14_2958230</name>
</gene>